<dbReference type="GO" id="GO:0048488">
    <property type="term" value="P:synaptic vesicle endocytosis"/>
    <property type="evidence" value="ECO:0007669"/>
    <property type="project" value="TreeGrafter"/>
</dbReference>
<comment type="caution">
    <text evidence="3">The sequence shown here is derived from an EMBL/GenBank/DDBJ whole genome shotgun (WGS) entry which is preliminary data.</text>
</comment>
<dbReference type="GO" id="GO:0048791">
    <property type="term" value="P:calcium ion-regulated exocytosis of neurotransmitter"/>
    <property type="evidence" value="ECO:0007669"/>
    <property type="project" value="TreeGrafter"/>
</dbReference>
<feature type="compositionally biased region" description="Polar residues" evidence="1">
    <location>
        <begin position="106"/>
        <end position="115"/>
    </location>
</feature>
<dbReference type="InterPro" id="IPR000008">
    <property type="entry name" value="C2_dom"/>
</dbReference>
<dbReference type="OrthoDB" id="67700at2759"/>
<dbReference type="GO" id="GO:0098793">
    <property type="term" value="C:presynapse"/>
    <property type="evidence" value="ECO:0007669"/>
    <property type="project" value="GOC"/>
</dbReference>
<dbReference type="GO" id="GO:0005886">
    <property type="term" value="C:plasma membrane"/>
    <property type="evidence" value="ECO:0007669"/>
    <property type="project" value="TreeGrafter"/>
</dbReference>
<feature type="transmembrane region" description="Helical" evidence="2">
    <location>
        <begin position="21"/>
        <end position="47"/>
    </location>
</feature>
<dbReference type="Proteomes" id="UP001152795">
    <property type="component" value="Unassembled WGS sequence"/>
</dbReference>
<feature type="region of interest" description="Disordered" evidence="1">
    <location>
        <begin position="158"/>
        <end position="260"/>
    </location>
</feature>
<proteinExistence type="predicted"/>
<dbReference type="Gene3D" id="2.60.40.150">
    <property type="entry name" value="C2 domain"/>
    <property type="match status" value="2"/>
</dbReference>
<feature type="compositionally biased region" description="Polar residues" evidence="1">
    <location>
        <begin position="222"/>
        <end position="252"/>
    </location>
</feature>
<dbReference type="GO" id="GO:0000149">
    <property type="term" value="F:SNARE binding"/>
    <property type="evidence" value="ECO:0007669"/>
    <property type="project" value="TreeGrafter"/>
</dbReference>
<dbReference type="GO" id="GO:0001786">
    <property type="term" value="F:phosphatidylserine binding"/>
    <property type="evidence" value="ECO:0007669"/>
    <property type="project" value="TreeGrafter"/>
</dbReference>
<feature type="compositionally biased region" description="Basic and acidic residues" evidence="1">
    <location>
        <begin position="131"/>
        <end position="142"/>
    </location>
</feature>
<gene>
    <name evidence="3" type="ORF">PACLA_8A006350</name>
</gene>
<name>A0A6S7FPG0_PARCT</name>
<feature type="compositionally biased region" description="Acidic residues" evidence="1">
    <location>
        <begin position="116"/>
        <end position="130"/>
    </location>
</feature>
<evidence type="ECO:0000256" key="2">
    <source>
        <dbReference type="SAM" id="Phobius"/>
    </source>
</evidence>
<keyword evidence="2" id="KW-0812">Transmembrane</keyword>
<dbReference type="GO" id="GO:0070382">
    <property type="term" value="C:exocytic vesicle"/>
    <property type="evidence" value="ECO:0007669"/>
    <property type="project" value="TreeGrafter"/>
</dbReference>
<sequence>MQDSERPESFLRRILWKNSGVLCLATLITLPIILGVAIGYFIVLAFVTSYRKITGKKSREEKENEAAKRFRIVLGHDLLDTAFTKPEELPGQKPKFIRPLPRYGSVNDSALSSDGNESESETQSEDESVEDERNLTENRSEKEDLYKKVEVYLEVPHQPRSQALSEQKNRVDVHSDVTNDVTDSDVINQDGSRTTSASSGHYSTASEMVESDGRDSRGNDTPALTTRTYDTLGENTQEYDTQPPKTLEQNTPCGHETFDKSIPDVAKLTINESGFFEESTPDVHSMKPVNSLQFTKTAPVIHSKILNSGLQTDQTAPAKHSRLLDSGSETVKTAPAIHSAYQDSDPASITAIKHDCSPRTATFSHHIEISPSLGKLKYSVHYMREKNELQVTIIKAINLFHEKNETLPSCFVKVSLLPQRFCWQKTKIIEETRHPVFNETFVISGFSHERFSNYTLLISVVNAVAPWQGFYGDHVIGELYVPLCHVAKYSCNQERVFSQWTELKPQISEVPNVAKCGKINLALCYRPISGRLIVTIKKAKELECDSKEKFDPYVKLALYCGGSRVGRGTTRVKRKLTSPVFNEKFNFDLNADQIAYTTIVVKVMNSIDSTKSNCTGATVIGYESTGNGQEHWLCMMQCLSKHVDAWHSLYS</sequence>
<dbReference type="SMART" id="SM00239">
    <property type="entry name" value="C2"/>
    <property type="match status" value="2"/>
</dbReference>
<feature type="compositionally biased region" description="Polar residues" evidence="1">
    <location>
        <begin position="187"/>
        <end position="206"/>
    </location>
</feature>
<evidence type="ECO:0000256" key="1">
    <source>
        <dbReference type="SAM" id="MobiDB-lite"/>
    </source>
</evidence>
<dbReference type="PANTHER" id="PTHR10024:SF227">
    <property type="entry name" value="SYNAPTOTAGMIN 1"/>
    <property type="match status" value="1"/>
</dbReference>
<dbReference type="GO" id="GO:0030276">
    <property type="term" value="F:clathrin binding"/>
    <property type="evidence" value="ECO:0007669"/>
    <property type="project" value="TreeGrafter"/>
</dbReference>
<organism evidence="3 4">
    <name type="scientific">Paramuricea clavata</name>
    <name type="common">Red gorgonian</name>
    <name type="synonym">Violescent sea-whip</name>
    <dbReference type="NCBI Taxonomy" id="317549"/>
    <lineage>
        <taxon>Eukaryota</taxon>
        <taxon>Metazoa</taxon>
        <taxon>Cnidaria</taxon>
        <taxon>Anthozoa</taxon>
        <taxon>Octocorallia</taxon>
        <taxon>Malacalcyonacea</taxon>
        <taxon>Plexauridae</taxon>
        <taxon>Paramuricea</taxon>
    </lineage>
</organism>
<dbReference type="AlphaFoldDB" id="A0A6S7FPG0"/>
<dbReference type="PROSITE" id="PS50004">
    <property type="entry name" value="C2"/>
    <property type="match status" value="2"/>
</dbReference>
<accession>A0A6S7FPG0</accession>
<keyword evidence="4" id="KW-1185">Reference proteome</keyword>
<keyword evidence="2" id="KW-1133">Transmembrane helix</keyword>
<evidence type="ECO:0000313" key="4">
    <source>
        <dbReference type="Proteomes" id="UP001152795"/>
    </source>
</evidence>
<dbReference type="SUPFAM" id="SSF49562">
    <property type="entry name" value="C2 domain (Calcium/lipid-binding domain, CaLB)"/>
    <property type="match status" value="2"/>
</dbReference>
<dbReference type="Pfam" id="PF00168">
    <property type="entry name" value="C2"/>
    <property type="match status" value="2"/>
</dbReference>
<dbReference type="CDD" id="cd00276">
    <property type="entry name" value="C2B_Synaptotagmin"/>
    <property type="match status" value="1"/>
</dbReference>
<dbReference type="GO" id="GO:0005544">
    <property type="term" value="F:calcium-dependent phospholipid binding"/>
    <property type="evidence" value="ECO:0007669"/>
    <property type="project" value="TreeGrafter"/>
</dbReference>
<reference evidence="3" key="1">
    <citation type="submission" date="2020-04" db="EMBL/GenBank/DDBJ databases">
        <authorList>
            <person name="Alioto T."/>
            <person name="Alioto T."/>
            <person name="Gomez Garrido J."/>
        </authorList>
    </citation>
    <scope>NUCLEOTIDE SEQUENCE</scope>
    <source>
        <strain evidence="3">A484AB</strain>
    </source>
</reference>
<protein>
    <submittedName>
        <fullName evidence="3">Synaptotagmin 1 isoform X1</fullName>
    </submittedName>
</protein>
<evidence type="ECO:0000313" key="3">
    <source>
        <dbReference type="EMBL" id="CAB3981458.1"/>
    </source>
</evidence>
<dbReference type="GO" id="GO:0005509">
    <property type="term" value="F:calcium ion binding"/>
    <property type="evidence" value="ECO:0007669"/>
    <property type="project" value="TreeGrafter"/>
</dbReference>
<feature type="compositionally biased region" description="Basic and acidic residues" evidence="1">
    <location>
        <begin position="167"/>
        <end position="177"/>
    </location>
</feature>
<dbReference type="InterPro" id="IPR035892">
    <property type="entry name" value="C2_domain_sf"/>
</dbReference>
<keyword evidence="2" id="KW-0472">Membrane</keyword>
<feature type="region of interest" description="Disordered" evidence="1">
    <location>
        <begin position="84"/>
        <end position="142"/>
    </location>
</feature>
<dbReference type="EMBL" id="CACRXK020000391">
    <property type="protein sequence ID" value="CAB3981458.1"/>
    <property type="molecule type" value="Genomic_DNA"/>
</dbReference>
<dbReference type="PANTHER" id="PTHR10024">
    <property type="entry name" value="SYNAPTOTAGMIN"/>
    <property type="match status" value="1"/>
</dbReference>